<keyword evidence="6" id="KW-1185">Reference proteome</keyword>
<dbReference type="Pfam" id="PF00025">
    <property type="entry name" value="Arf"/>
    <property type="match status" value="1"/>
</dbReference>
<dbReference type="InterPro" id="IPR024156">
    <property type="entry name" value="Small_GTPase_ARF"/>
</dbReference>
<dbReference type="GeneID" id="29002411"/>
<dbReference type="GO" id="GO:0046872">
    <property type="term" value="F:metal ion binding"/>
    <property type="evidence" value="ECO:0007669"/>
    <property type="project" value="UniProtKB-KW"/>
</dbReference>
<sequence>MKRFSEIVSQLWSNKAPLEEEQGRQEIPIRILGARGAGKTTFLYKLYFKYCAEKPSTFQVFPTESHNVEVIPYRQFAFQIWEFADIGASLNYIKDTRVIIYMVDAVEQSKPVVASKARENMSWILKTFEEELRDAIVITVVNKIESEGAVDIQDLGQQWITDPLLTKGLRNHQWRIFECDAATEKGFEKVLDYLSQKIEMKDALTVDVDRSSDYNTLGPTSPSILPRSARRSDFFLRRQSDANSLSNPHTLSHSQSHSHLHEITYRRDLYPQARMPVAPWEDLPNPHHFKDKEFCEWFLQAKAFLFFDHYSLLRIAYLSILQDKQDTRRLLYSLRTILRGIELLEQDALRDTGLANRRPEDLLHESIEYSETQTLFWIQMVSFALLRHPVLDGEERDFESFLMGCPELWDGQGWKKYYSPKIYLSLKAAQEFIPPDRKPLPNAFKASSLALRGSGLKIDYQVL</sequence>
<proteinExistence type="predicted"/>
<name>A0A163AB66_PHYB8</name>
<dbReference type="RefSeq" id="XP_018290331.1">
    <property type="nucleotide sequence ID" value="XM_018441505.1"/>
</dbReference>
<evidence type="ECO:0000256" key="2">
    <source>
        <dbReference type="ARBA" id="ARBA00023134"/>
    </source>
</evidence>
<keyword evidence="2 3" id="KW-0342">GTP-binding</keyword>
<evidence type="ECO:0000256" key="4">
    <source>
        <dbReference type="PIRSR" id="PIRSR606689-2"/>
    </source>
</evidence>
<dbReference type="GO" id="GO:0003924">
    <property type="term" value="F:GTPase activity"/>
    <property type="evidence" value="ECO:0007669"/>
    <property type="project" value="InterPro"/>
</dbReference>
<dbReference type="SUPFAM" id="SSF52540">
    <property type="entry name" value="P-loop containing nucleoside triphosphate hydrolases"/>
    <property type="match status" value="1"/>
</dbReference>
<dbReference type="AlphaFoldDB" id="A0A163AB66"/>
<keyword evidence="1 3" id="KW-0547">Nucleotide-binding</keyword>
<dbReference type="PANTHER" id="PTHR11711">
    <property type="entry name" value="ADP RIBOSYLATION FACTOR-RELATED"/>
    <property type="match status" value="1"/>
</dbReference>
<feature type="binding site" evidence="4">
    <location>
        <position position="63"/>
    </location>
    <ligand>
        <name>Mg(2+)</name>
        <dbReference type="ChEBI" id="CHEBI:18420"/>
    </ligand>
</feature>
<gene>
    <name evidence="5" type="ORF">PHYBLDRAFT_65664</name>
</gene>
<feature type="binding site" evidence="4">
    <location>
        <position position="40"/>
    </location>
    <ligand>
        <name>Mg(2+)</name>
        <dbReference type="ChEBI" id="CHEBI:18420"/>
    </ligand>
</feature>
<evidence type="ECO:0000256" key="3">
    <source>
        <dbReference type="PIRSR" id="PIRSR606689-1"/>
    </source>
</evidence>
<keyword evidence="4" id="KW-0460">Magnesium</keyword>
<evidence type="ECO:0000313" key="6">
    <source>
        <dbReference type="Proteomes" id="UP000077315"/>
    </source>
</evidence>
<dbReference type="SMART" id="SM00177">
    <property type="entry name" value="ARF"/>
    <property type="match status" value="1"/>
</dbReference>
<dbReference type="InterPro" id="IPR027417">
    <property type="entry name" value="P-loop_NTPase"/>
</dbReference>
<keyword evidence="4" id="KW-0479">Metal-binding</keyword>
<reference evidence="6" key="1">
    <citation type="submission" date="2015-06" db="EMBL/GenBank/DDBJ databases">
        <title>Expansion of signal transduction pathways in fungi by whole-genome duplication.</title>
        <authorList>
            <consortium name="DOE Joint Genome Institute"/>
            <person name="Corrochano L.M."/>
            <person name="Kuo A."/>
            <person name="Marcet-Houben M."/>
            <person name="Polaino S."/>
            <person name="Salamov A."/>
            <person name="Villalobos J.M."/>
            <person name="Alvarez M.I."/>
            <person name="Avalos J."/>
            <person name="Benito E.P."/>
            <person name="Benoit I."/>
            <person name="Burger G."/>
            <person name="Camino L.P."/>
            <person name="Canovas D."/>
            <person name="Cerda-Olmedo E."/>
            <person name="Cheng J.-F."/>
            <person name="Dominguez A."/>
            <person name="Elias M."/>
            <person name="Eslava A.P."/>
            <person name="Glaser F."/>
            <person name="Grimwood J."/>
            <person name="Gutierrez G."/>
            <person name="Heitman J."/>
            <person name="Henrissat B."/>
            <person name="Iturriaga E.A."/>
            <person name="Lang B.F."/>
            <person name="Lavin J.L."/>
            <person name="Lee S."/>
            <person name="Li W."/>
            <person name="Lindquist E."/>
            <person name="Lopez-Garcia S."/>
            <person name="Luque E.M."/>
            <person name="Marcos A.T."/>
            <person name="Martin J."/>
            <person name="McCluskey K."/>
            <person name="Medina H.R."/>
            <person name="Miralles-Duran A."/>
            <person name="Miyazaki A."/>
            <person name="Munoz-Torres E."/>
            <person name="Oguiza J.A."/>
            <person name="Ohm R."/>
            <person name="Olmedo M."/>
            <person name="Orejas M."/>
            <person name="Ortiz-Castellanos L."/>
            <person name="Pisabarro A.G."/>
            <person name="Rodriguez-Romero J."/>
            <person name="Ruiz-Herrera J."/>
            <person name="Ruiz-Vazquez R."/>
            <person name="Sanz C."/>
            <person name="Schackwitz W."/>
            <person name="Schmutz J."/>
            <person name="Shahriari M."/>
            <person name="Shelest E."/>
            <person name="Silva-Franco F."/>
            <person name="Soanes D."/>
            <person name="Syed K."/>
            <person name="Tagua V.G."/>
            <person name="Talbot N.J."/>
            <person name="Thon M."/>
            <person name="De vries R.P."/>
            <person name="Wiebenga A."/>
            <person name="Yadav J.S."/>
            <person name="Braun E.L."/>
            <person name="Baker S."/>
            <person name="Garre V."/>
            <person name="Horwitz B."/>
            <person name="Torres-Martinez S."/>
            <person name="Idnurm A."/>
            <person name="Herrera-Estrella A."/>
            <person name="Gabaldon T."/>
            <person name="Grigoriev I.V."/>
        </authorList>
    </citation>
    <scope>NUCLEOTIDE SEQUENCE [LARGE SCALE GENOMIC DNA]</scope>
    <source>
        <strain evidence="6">NRRL 1555(-)</strain>
    </source>
</reference>
<dbReference type="OrthoDB" id="427186at2759"/>
<organism evidence="5 6">
    <name type="scientific">Phycomyces blakesleeanus (strain ATCC 8743b / DSM 1359 / FGSC 10004 / NBRC 33097 / NRRL 1555)</name>
    <dbReference type="NCBI Taxonomy" id="763407"/>
    <lineage>
        <taxon>Eukaryota</taxon>
        <taxon>Fungi</taxon>
        <taxon>Fungi incertae sedis</taxon>
        <taxon>Mucoromycota</taxon>
        <taxon>Mucoromycotina</taxon>
        <taxon>Mucoromycetes</taxon>
        <taxon>Mucorales</taxon>
        <taxon>Phycomycetaceae</taxon>
        <taxon>Phycomyces</taxon>
    </lineage>
</organism>
<evidence type="ECO:0000256" key="1">
    <source>
        <dbReference type="ARBA" id="ARBA00022741"/>
    </source>
</evidence>
<dbReference type="GO" id="GO:0005525">
    <property type="term" value="F:GTP binding"/>
    <property type="evidence" value="ECO:0007669"/>
    <property type="project" value="UniProtKB-KW"/>
</dbReference>
<dbReference type="InParanoid" id="A0A163AB66"/>
<dbReference type="Proteomes" id="UP000077315">
    <property type="component" value="Unassembled WGS sequence"/>
</dbReference>
<feature type="binding site" evidence="3">
    <location>
        <begin position="142"/>
        <end position="145"/>
    </location>
    <ligand>
        <name>GTP</name>
        <dbReference type="ChEBI" id="CHEBI:37565"/>
    </ligand>
</feature>
<accession>A0A163AB66</accession>
<dbReference type="Gene3D" id="3.40.50.300">
    <property type="entry name" value="P-loop containing nucleotide triphosphate hydrolases"/>
    <property type="match status" value="1"/>
</dbReference>
<feature type="binding site" evidence="3">
    <location>
        <begin position="33"/>
        <end position="40"/>
    </location>
    <ligand>
        <name>GTP</name>
        <dbReference type="ChEBI" id="CHEBI:37565"/>
    </ligand>
</feature>
<dbReference type="PROSITE" id="PS51417">
    <property type="entry name" value="ARF"/>
    <property type="match status" value="1"/>
</dbReference>
<evidence type="ECO:0000313" key="5">
    <source>
        <dbReference type="EMBL" id="OAD72291.1"/>
    </source>
</evidence>
<dbReference type="EMBL" id="KV440983">
    <property type="protein sequence ID" value="OAD72291.1"/>
    <property type="molecule type" value="Genomic_DNA"/>
</dbReference>
<dbReference type="STRING" id="763407.A0A163AB66"/>
<dbReference type="VEuPathDB" id="FungiDB:PHYBLDRAFT_65664"/>
<dbReference type="InterPro" id="IPR006689">
    <property type="entry name" value="Small_GTPase_ARF/SAR"/>
</dbReference>
<protein>
    <submittedName>
        <fullName evidence="5">Uncharacterized protein</fullName>
    </submittedName>
</protein>